<accession>A0A3S2X012</accession>
<name>A0A3S2X012_9SPHN</name>
<proteinExistence type="predicted"/>
<dbReference type="PROSITE" id="PS51186">
    <property type="entry name" value="GNAT"/>
    <property type="match status" value="1"/>
</dbReference>
<keyword evidence="1 4" id="KW-0808">Transferase</keyword>
<dbReference type="InterPro" id="IPR051016">
    <property type="entry name" value="Diverse_Substrate_AcTransf"/>
</dbReference>
<dbReference type="RefSeq" id="WP_127712023.1">
    <property type="nucleotide sequence ID" value="NZ_SACO01000025.1"/>
</dbReference>
<dbReference type="InterPro" id="IPR016181">
    <property type="entry name" value="Acyl_CoA_acyltransferase"/>
</dbReference>
<dbReference type="EMBL" id="SACO01000025">
    <property type="protein sequence ID" value="RVU02216.1"/>
    <property type="molecule type" value="Genomic_DNA"/>
</dbReference>
<dbReference type="AlphaFoldDB" id="A0A3S2X012"/>
<dbReference type="PANTHER" id="PTHR10545:SF29">
    <property type="entry name" value="GH14572P-RELATED"/>
    <property type="match status" value="1"/>
</dbReference>
<gene>
    <name evidence="4" type="ORF">EOE18_17765</name>
</gene>
<dbReference type="InterPro" id="IPR000182">
    <property type="entry name" value="GNAT_dom"/>
</dbReference>
<keyword evidence="2" id="KW-0012">Acyltransferase</keyword>
<sequence length="147" mass="16311">MEIVIRQAEIGDCTGLYGLIIAHAAFEHGQASLSHDDLHHLLNQPSPASRIIVAASPAALLGYAALTVDFSLWRARYWAHLDCLFVHEDYRGQAIGGRLFDAAKALARTLGVDSMEWQTPSWNENAAGFYRAKQASCTHKMRFFLPL</sequence>
<evidence type="ECO:0000256" key="2">
    <source>
        <dbReference type="ARBA" id="ARBA00023315"/>
    </source>
</evidence>
<comment type="caution">
    <text evidence="4">The sequence shown here is derived from an EMBL/GenBank/DDBJ whole genome shotgun (WGS) entry which is preliminary data.</text>
</comment>
<dbReference type="CDD" id="cd04301">
    <property type="entry name" value="NAT_SF"/>
    <property type="match status" value="1"/>
</dbReference>
<dbReference type="SUPFAM" id="SSF55729">
    <property type="entry name" value="Acyl-CoA N-acyltransferases (Nat)"/>
    <property type="match status" value="1"/>
</dbReference>
<reference evidence="4 5" key="1">
    <citation type="submission" date="2019-01" db="EMBL/GenBank/DDBJ databases">
        <authorList>
            <person name="Chen W.-M."/>
        </authorList>
    </citation>
    <scope>NUCLEOTIDE SEQUENCE [LARGE SCALE GENOMIC DNA]</scope>
    <source>
        <strain evidence="4 5">FSY-9</strain>
    </source>
</reference>
<evidence type="ECO:0000259" key="3">
    <source>
        <dbReference type="PROSITE" id="PS51186"/>
    </source>
</evidence>
<dbReference type="Pfam" id="PF00583">
    <property type="entry name" value="Acetyltransf_1"/>
    <property type="match status" value="1"/>
</dbReference>
<dbReference type="Gene3D" id="3.40.630.30">
    <property type="match status" value="1"/>
</dbReference>
<dbReference type="Proteomes" id="UP000282837">
    <property type="component" value="Unassembled WGS sequence"/>
</dbReference>
<keyword evidence="5" id="KW-1185">Reference proteome</keyword>
<dbReference type="PANTHER" id="PTHR10545">
    <property type="entry name" value="DIAMINE N-ACETYLTRANSFERASE"/>
    <property type="match status" value="1"/>
</dbReference>
<organism evidence="4 5">
    <name type="scientific">Novosphingobium umbonatum</name>
    <dbReference type="NCBI Taxonomy" id="1908524"/>
    <lineage>
        <taxon>Bacteria</taxon>
        <taxon>Pseudomonadati</taxon>
        <taxon>Pseudomonadota</taxon>
        <taxon>Alphaproteobacteria</taxon>
        <taxon>Sphingomonadales</taxon>
        <taxon>Sphingomonadaceae</taxon>
        <taxon>Novosphingobium</taxon>
    </lineage>
</organism>
<evidence type="ECO:0000256" key="1">
    <source>
        <dbReference type="ARBA" id="ARBA00022679"/>
    </source>
</evidence>
<evidence type="ECO:0000313" key="5">
    <source>
        <dbReference type="Proteomes" id="UP000282837"/>
    </source>
</evidence>
<protein>
    <submittedName>
        <fullName evidence="4">GNAT family N-acetyltransferase</fullName>
    </submittedName>
</protein>
<evidence type="ECO:0000313" key="4">
    <source>
        <dbReference type="EMBL" id="RVU02216.1"/>
    </source>
</evidence>
<feature type="domain" description="N-acetyltransferase" evidence="3">
    <location>
        <begin position="3"/>
        <end position="146"/>
    </location>
</feature>
<dbReference type="OrthoDB" id="9805924at2"/>
<dbReference type="GO" id="GO:0008080">
    <property type="term" value="F:N-acetyltransferase activity"/>
    <property type="evidence" value="ECO:0007669"/>
    <property type="project" value="TreeGrafter"/>
</dbReference>